<keyword evidence="1" id="KW-0677">Repeat</keyword>
<accession>A7T2S4</accession>
<dbReference type="PROSITE" id="PS50919">
    <property type="entry name" value="MIR"/>
    <property type="match status" value="1"/>
</dbReference>
<reference evidence="3 4" key="1">
    <citation type="journal article" date="2007" name="Science">
        <title>Sea anemone genome reveals ancestral eumetazoan gene repertoire and genomic organization.</title>
        <authorList>
            <person name="Putnam N.H."/>
            <person name="Srivastava M."/>
            <person name="Hellsten U."/>
            <person name="Dirks B."/>
            <person name="Chapman J."/>
            <person name="Salamov A."/>
            <person name="Terry A."/>
            <person name="Shapiro H."/>
            <person name="Lindquist E."/>
            <person name="Kapitonov V.V."/>
            <person name="Jurka J."/>
            <person name="Genikhovich G."/>
            <person name="Grigoriev I.V."/>
            <person name="Lucas S.M."/>
            <person name="Steele R.E."/>
            <person name="Finnerty J.R."/>
            <person name="Technau U."/>
            <person name="Martindale M.Q."/>
            <person name="Rokhsar D.S."/>
        </authorList>
    </citation>
    <scope>NUCLEOTIDE SEQUENCE [LARGE SCALE GENOMIC DNA]</scope>
    <source>
        <strain evidence="4">CH2 X CH6</strain>
    </source>
</reference>
<dbReference type="Proteomes" id="UP000001593">
    <property type="component" value="Unassembled WGS sequence"/>
</dbReference>
<name>A7T2S4_NEMVE</name>
<gene>
    <name evidence="3" type="ORF">NEMVEDRAFT_v1g143444</name>
</gene>
<dbReference type="PhylomeDB" id="A7T2S4"/>
<dbReference type="STRING" id="45351.A7T2S4"/>
<proteinExistence type="predicted"/>
<evidence type="ECO:0000259" key="2">
    <source>
        <dbReference type="PROSITE" id="PS50919"/>
    </source>
</evidence>
<dbReference type="SMART" id="SM00472">
    <property type="entry name" value="MIR"/>
    <property type="match status" value="2"/>
</dbReference>
<protein>
    <recommendedName>
        <fullName evidence="2">MIR domain-containing protein</fullName>
    </recommendedName>
</protein>
<evidence type="ECO:0000313" key="4">
    <source>
        <dbReference type="Proteomes" id="UP000001593"/>
    </source>
</evidence>
<dbReference type="GO" id="GO:0006816">
    <property type="term" value="P:calcium ion transport"/>
    <property type="evidence" value="ECO:0007669"/>
    <property type="project" value="InterPro"/>
</dbReference>
<sequence length="114" mass="12879">MFFQVVVGDMVILNPVNAGQPLHASNQELIDNPGCKEVNCVNCQTSWKISLFLSYDENDEDILKGGDVVRLFHAEQEKFLTCDDFKKKSYIFLRTTARQTATSATSSKALWEVE</sequence>
<feature type="domain" description="MIR" evidence="2">
    <location>
        <begin position="60"/>
        <end position="114"/>
    </location>
</feature>
<dbReference type="eggNOG" id="KOG3533">
    <property type="taxonomic scope" value="Eukaryota"/>
</dbReference>
<dbReference type="HOGENOM" id="CLU_2127327_0_0_1"/>
<dbReference type="EMBL" id="DS470318">
    <property type="protein sequence ID" value="EDO29741.1"/>
    <property type="molecule type" value="Genomic_DNA"/>
</dbReference>
<dbReference type="KEGG" id="nve:5500385"/>
<dbReference type="Gene3D" id="2.80.10.50">
    <property type="match status" value="2"/>
</dbReference>
<keyword evidence="4" id="KW-1185">Reference proteome</keyword>
<dbReference type="Pfam" id="PF02815">
    <property type="entry name" value="MIR"/>
    <property type="match status" value="1"/>
</dbReference>
<evidence type="ECO:0000256" key="1">
    <source>
        <dbReference type="ARBA" id="ARBA00022737"/>
    </source>
</evidence>
<dbReference type="InterPro" id="IPR016093">
    <property type="entry name" value="MIR_motif"/>
</dbReference>
<organism evidence="3 4">
    <name type="scientific">Nematostella vectensis</name>
    <name type="common">Starlet sea anemone</name>
    <dbReference type="NCBI Taxonomy" id="45351"/>
    <lineage>
        <taxon>Eukaryota</taxon>
        <taxon>Metazoa</taxon>
        <taxon>Cnidaria</taxon>
        <taxon>Anthozoa</taxon>
        <taxon>Hexacorallia</taxon>
        <taxon>Actiniaria</taxon>
        <taxon>Edwardsiidae</taxon>
        <taxon>Nematostella</taxon>
    </lineage>
</organism>
<evidence type="ECO:0000313" key="3">
    <source>
        <dbReference type="EMBL" id="EDO29741.1"/>
    </source>
</evidence>
<dbReference type="OMA" id="HRYIIGN"/>
<dbReference type="Pfam" id="PF08709">
    <property type="entry name" value="Ins145_P3_rec"/>
    <property type="match status" value="1"/>
</dbReference>
<dbReference type="PANTHER" id="PTHR45816:SF4">
    <property type="entry name" value="RYR_IP3R HOMOLOGY ASSOCIATED DOMAIN-CONTAINING PROTEIN"/>
    <property type="match status" value="1"/>
</dbReference>
<feature type="non-terminal residue" evidence="3">
    <location>
        <position position="114"/>
    </location>
</feature>
<dbReference type="PANTHER" id="PTHR45816">
    <property type="entry name" value="MIR DOMAIN-CONTAINING PROTEIN"/>
    <property type="match status" value="1"/>
</dbReference>
<dbReference type="InterPro" id="IPR015925">
    <property type="entry name" value="Ryanodine_IP3_receptor"/>
</dbReference>
<dbReference type="InterPro" id="IPR014821">
    <property type="entry name" value="Ins145_P3_rcpt"/>
</dbReference>
<dbReference type="InterPro" id="IPR036300">
    <property type="entry name" value="MIR_dom_sf"/>
</dbReference>
<dbReference type="AlphaFoldDB" id="A7T2S4"/>
<dbReference type="InParanoid" id="A7T2S4"/>
<dbReference type="SUPFAM" id="SSF82109">
    <property type="entry name" value="MIR domain"/>
    <property type="match status" value="1"/>
</dbReference>